<keyword evidence="1" id="KW-0812">Transmembrane</keyword>
<evidence type="ECO:0000313" key="3">
    <source>
        <dbReference type="Proteomes" id="UP000230232"/>
    </source>
</evidence>
<evidence type="ECO:0000313" key="2">
    <source>
        <dbReference type="EMBL" id="PIR41561.1"/>
    </source>
</evidence>
<protein>
    <recommendedName>
        <fullName evidence="4">DUF5667 domain-containing protein</fullName>
    </recommendedName>
</protein>
<evidence type="ECO:0000256" key="1">
    <source>
        <dbReference type="SAM" id="Phobius"/>
    </source>
</evidence>
<keyword evidence="1" id="KW-0472">Membrane</keyword>
<sequence>MAKDLEKKLKQFRNKPLHSKEWSDSLERKIILYTKDNPIPDSVTKELKSSRQRQRVTDGSSFLEQPTFRGMFYQLRLSSLGMKMTLALGLILALVGGVGAAAEAAVPSEPLYSWKVNVNERARSAITVGAQNQAEYEVKLMQKRLGELAKVSVQAEVDAQAQTEATVRFGAQQDKVQARIESLENESNTRVALEINSRAAATLEANAELLSGLRLRIPPVANRGLETAIDSIVSARDRIEARASGLEARFRSEVQARGEAMLVVEARERVQAGESRVNMATRIADEAATQNALTIEIRGQLRDAQNALIRAQEALERENHFQAITEAQVAVEAALEIESKIKARLQAADQVKDLLRIGDQLDIEAEGETEAELDLDLEIDSEVESEIENELNLGNQLFIGS</sequence>
<keyword evidence="1" id="KW-1133">Transmembrane helix</keyword>
<dbReference type="AlphaFoldDB" id="A0A2H0R4V7"/>
<organism evidence="2 3">
    <name type="scientific">Candidatus Yanofskybacteria bacterium CG10_big_fil_rev_8_21_14_0_10_46_23</name>
    <dbReference type="NCBI Taxonomy" id="1975098"/>
    <lineage>
        <taxon>Bacteria</taxon>
        <taxon>Candidatus Yanofskyibacteriota</taxon>
    </lineage>
</organism>
<comment type="caution">
    <text evidence="2">The sequence shown here is derived from an EMBL/GenBank/DDBJ whole genome shotgun (WGS) entry which is preliminary data.</text>
</comment>
<reference evidence="2 3" key="1">
    <citation type="submission" date="2017-09" db="EMBL/GenBank/DDBJ databases">
        <title>Depth-based differentiation of microbial function through sediment-hosted aquifers and enrichment of novel symbionts in the deep terrestrial subsurface.</title>
        <authorList>
            <person name="Probst A.J."/>
            <person name="Ladd B."/>
            <person name="Jarett J.K."/>
            <person name="Geller-Mcgrath D.E."/>
            <person name="Sieber C.M."/>
            <person name="Emerson J.B."/>
            <person name="Anantharaman K."/>
            <person name="Thomas B.C."/>
            <person name="Malmstrom R."/>
            <person name="Stieglmeier M."/>
            <person name="Klingl A."/>
            <person name="Woyke T."/>
            <person name="Ryan C.M."/>
            <person name="Banfield J.F."/>
        </authorList>
    </citation>
    <scope>NUCLEOTIDE SEQUENCE [LARGE SCALE GENOMIC DNA]</scope>
    <source>
        <strain evidence="2">CG10_big_fil_rev_8_21_14_0_10_46_23</strain>
    </source>
</reference>
<evidence type="ECO:0008006" key="4">
    <source>
        <dbReference type="Google" id="ProtNLM"/>
    </source>
</evidence>
<name>A0A2H0R4V7_9BACT</name>
<accession>A0A2H0R4V7</accession>
<feature type="transmembrane region" description="Helical" evidence="1">
    <location>
        <begin position="84"/>
        <end position="102"/>
    </location>
</feature>
<dbReference type="Proteomes" id="UP000230232">
    <property type="component" value="Unassembled WGS sequence"/>
</dbReference>
<dbReference type="EMBL" id="PCXO01000004">
    <property type="protein sequence ID" value="PIR41561.1"/>
    <property type="molecule type" value="Genomic_DNA"/>
</dbReference>
<proteinExistence type="predicted"/>
<gene>
    <name evidence="2" type="ORF">COV31_00425</name>
</gene>